<dbReference type="InterPro" id="IPR008920">
    <property type="entry name" value="TF_FadR/GntR_C"/>
</dbReference>
<organism evidence="5 6">
    <name type="scientific">Clostridium scindens (strain JCM 10418 / VPI 12708)</name>
    <dbReference type="NCBI Taxonomy" id="29347"/>
    <lineage>
        <taxon>Bacteria</taxon>
        <taxon>Bacillati</taxon>
        <taxon>Bacillota</taxon>
        <taxon>Clostridia</taxon>
        <taxon>Lachnospirales</taxon>
        <taxon>Lachnospiraceae</taxon>
    </lineage>
</organism>
<dbReference type="InterPro" id="IPR011711">
    <property type="entry name" value="GntR_C"/>
</dbReference>
<evidence type="ECO:0000259" key="4">
    <source>
        <dbReference type="Pfam" id="PF07729"/>
    </source>
</evidence>
<keyword evidence="2" id="KW-0238">DNA-binding</keyword>
<accession>A0A844F401</accession>
<dbReference type="Proteomes" id="UP000462363">
    <property type="component" value="Unassembled WGS sequence"/>
</dbReference>
<evidence type="ECO:0000256" key="3">
    <source>
        <dbReference type="ARBA" id="ARBA00023163"/>
    </source>
</evidence>
<comment type="caution">
    <text evidence="5">The sequence shown here is derived from an EMBL/GenBank/DDBJ whole genome shotgun (WGS) entry which is preliminary data.</text>
</comment>
<gene>
    <name evidence="5" type="ORF">FYJ37_10890</name>
</gene>
<reference evidence="5 6" key="1">
    <citation type="submission" date="2019-08" db="EMBL/GenBank/DDBJ databases">
        <title>In-depth cultivation of the pig gut microbiome towards novel bacterial diversity and tailored functional studies.</title>
        <authorList>
            <person name="Wylensek D."/>
            <person name="Hitch T.C.A."/>
            <person name="Clavel T."/>
        </authorList>
    </citation>
    <scope>NUCLEOTIDE SEQUENCE [LARGE SCALE GENOMIC DNA]</scope>
    <source>
        <strain evidence="5 6">BL-389-WT-3D</strain>
    </source>
</reference>
<dbReference type="GO" id="GO:0003677">
    <property type="term" value="F:DNA binding"/>
    <property type="evidence" value="ECO:0007669"/>
    <property type="project" value="UniProtKB-KW"/>
</dbReference>
<evidence type="ECO:0000256" key="1">
    <source>
        <dbReference type="ARBA" id="ARBA00023015"/>
    </source>
</evidence>
<feature type="domain" description="GntR C-terminal" evidence="4">
    <location>
        <begin position="28"/>
        <end position="113"/>
    </location>
</feature>
<name>A0A844F401_CLOSV</name>
<dbReference type="EMBL" id="VUMB01000021">
    <property type="protein sequence ID" value="MSS40838.1"/>
    <property type="molecule type" value="Genomic_DNA"/>
</dbReference>
<evidence type="ECO:0000313" key="6">
    <source>
        <dbReference type="Proteomes" id="UP000462363"/>
    </source>
</evidence>
<dbReference type="AlphaFoldDB" id="A0A844F401"/>
<sequence length="131" mass="15727">MLYFKKMRVENFVSRQYQDIKKEFAYMQCIESFQKNDLKAVKEYDAEFHRFIIHTTKNSRIEATIRNLIKLSKCIVVKSDDSLSSQDIDALRQFLNALRDSNESLAEELMRKRVAASKKYHFNRYYMGEYN</sequence>
<dbReference type="SUPFAM" id="SSF48008">
    <property type="entry name" value="GntR ligand-binding domain-like"/>
    <property type="match status" value="1"/>
</dbReference>
<evidence type="ECO:0000313" key="5">
    <source>
        <dbReference type="EMBL" id="MSS40838.1"/>
    </source>
</evidence>
<evidence type="ECO:0000256" key="2">
    <source>
        <dbReference type="ARBA" id="ARBA00023125"/>
    </source>
</evidence>
<protein>
    <submittedName>
        <fullName evidence="5">FCD domain-containing protein</fullName>
    </submittedName>
</protein>
<keyword evidence="1" id="KW-0805">Transcription regulation</keyword>
<keyword evidence="3" id="KW-0804">Transcription</keyword>
<proteinExistence type="predicted"/>
<dbReference type="Pfam" id="PF07729">
    <property type="entry name" value="FCD"/>
    <property type="match status" value="1"/>
</dbReference>
<dbReference type="Gene3D" id="1.20.120.530">
    <property type="entry name" value="GntR ligand-binding domain-like"/>
    <property type="match status" value="1"/>
</dbReference>